<evidence type="ECO:0000256" key="14">
    <source>
        <dbReference type="ARBA" id="ARBA00043951"/>
    </source>
</evidence>
<keyword evidence="13" id="KW-0119">Carbohydrate metabolism</keyword>
<evidence type="ECO:0000313" key="25">
    <source>
        <dbReference type="Proteomes" id="UP000650477"/>
    </source>
</evidence>
<dbReference type="GO" id="GO:0008673">
    <property type="term" value="F:2-dehydro-3-deoxygluconokinase activity"/>
    <property type="evidence" value="ECO:0007669"/>
    <property type="project" value="UniProtKB-EC"/>
</dbReference>
<comment type="catalytic activity">
    <reaction evidence="17">
        <text>2-dehydro-3-deoxy-D-gluconate + ATP = 2-dehydro-3-deoxy-6-phospho-D-gluconate + ADP + H(+)</text>
        <dbReference type="Rhea" id="RHEA:14797"/>
        <dbReference type="ChEBI" id="CHEBI:15378"/>
        <dbReference type="ChEBI" id="CHEBI:30616"/>
        <dbReference type="ChEBI" id="CHEBI:57569"/>
        <dbReference type="ChEBI" id="CHEBI:57990"/>
        <dbReference type="ChEBI" id="CHEBI:456216"/>
        <dbReference type="EC" id="2.7.1.45"/>
    </reaction>
</comment>
<evidence type="ECO:0000256" key="11">
    <source>
        <dbReference type="ARBA" id="ARBA00023239"/>
    </source>
</evidence>
<dbReference type="PANTHER" id="PTHR30246">
    <property type="entry name" value="2-KETO-3-DEOXY-6-PHOSPHOGLUCONATE ALDOLASE"/>
    <property type="match status" value="1"/>
</dbReference>
<dbReference type="Proteomes" id="UP000650477">
    <property type="component" value="Unassembled WGS sequence"/>
</dbReference>
<dbReference type="CDD" id="cd00452">
    <property type="entry name" value="KDPG_aldolase"/>
    <property type="match status" value="1"/>
</dbReference>
<dbReference type="InterPro" id="IPR002173">
    <property type="entry name" value="Carboh/pur_kinase_PfkB_CS"/>
</dbReference>
<organism evidence="24 25">
    <name type="scientific">Morganella morganii</name>
    <name type="common">Proteus morganii</name>
    <dbReference type="NCBI Taxonomy" id="582"/>
    <lineage>
        <taxon>Bacteria</taxon>
        <taxon>Pseudomonadati</taxon>
        <taxon>Pseudomonadota</taxon>
        <taxon>Gammaproteobacteria</taxon>
        <taxon>Enterobacterales</taxon>
        <taxon>Morganellaceae</taxon>
        <taxon>Morganella</taxon>
    </lineage>
</organism>
<evidence type="ECO:0000256" key="5">
    <source>
        <dbReference type="ARBA" id="ARBA00011233"/>
    </source>
</evidence>
<dbReference type="InterPro" id="IPR031338">
    <property type="entry name" value="KDPG/KHG_AS_2"/>
</dbReference>
<dbReference type="SUPFAM" id="SSF51569">
    <property type="entry name" value="Aldolase"/>
    <property type="match status" value="1"/>
</dbReference>
<dbReference type="Gene3D" id="3.40.1190.20">
    <property type="match status" value="1"/>
</dbReference>
<evidence type="ECO:0000256" key="10">
    <source>
        <dbReference type="ARBA" id="ARBA00022840"/>
    </source>
</evidence>
<dbReference type="UniPathway" id="UPA00856">
    <property type="reaction ID" value="UER00829"/>
</dbReference>
<dbReference type="PROSITE" id="PS00160">
    <property type="entry name" value="ALDOLASE_KDPG_KHG_2"/>
    <property type="match status" value="1"/>
</dbReference>
<evidence type="ECO:0000256" key="2">
    <source>
        <dbReference type="ARBA" id="ARBA00004736"/>
    </source>
</evidence>
<keyword evidence="10" id="KW-0067">ATP-binding</keyword>
<evidence type="ECO:0000256" key="15">
    <source>
        <dbReference type="ARBA" id="ARBA00044254"/>
    </source>
</evidence>
<keyword evidence="7" id="KW-0808">Transferase</keyword>
<evidence type="ECO:0000256" key="9">
    <source>
        <dbReference type="ARBA" id="ARBA00022777"/>
    </source>
</evidence>
<dbReference type="PROSITE" id="PS00159">
    <property type="entry name" value="ALDOLASE_KDPG_KHG_1"/>
    <property type="match status" value="1"/>
</dbReference>
<comment type="similarity">
    <text evidence="4">Belongs to the carbohydrate kinase PfkB family.</text>
</comment>
<gene>
    <name evidence="24" type="ORF">CYG68_20575</name>
</gene>
<evidence type="ECO:0000256" key="6">
    <source>
        <dbReference type="ARBA" id="ARBA00013063"/>
    </source>
</evidence>
<dbReference type="Pfam" id="PF00294">
    <property type="entry name" value="PfkB"/>
    <property type="match status" value="1"/>
</dbReference>
<comment type="pathway">
    <text evidence="14">Carbohydrate acid metabolism; 2-dehydro-3-deoxy-D-gluconate degradation; D-glyceraldehyde 3-phosphate and pyruvate from 2-dehydro-3-deoxy-D-gluconate: step 1/2.</text>
</comment>
<keyword evidence="8" id="KW-0547">Nucleotide-binding</keyword>
<dbReference type="InterPro" id="IPR000887">
    <property type="entry name" value="Aldlse_KDPG_KHG"/>
</dbReference>
<evidence type="ECO:0000259" key="23">
    <source>
        <dbReference type="Pfam" id="PF00294"/>
    </source>
</evidence>
<dbReference type="CDD" id="cd01166">
    <property type="entry name" value="KdgK"/>
    <property type="match status" value="1"/>
</dbReference>
<evidence type="ECO:0000256" key="3">
    <source>
        <dbReference type="ARBA" id="ARBA00006906"/>
    </source>
</evidence>
<keyword evidence="9" id="KW-0418">Kinase</keyword>
<evidence type="ECO:0000256" key="16">
    <source>
        <dbReference type="ARBA" id="ARBA00049796"/>
    </source>
</evidence>
<evidence type="ECO:0000256" key="21">
    <source>
        <dbReference type="ARBA" id="ARBA00075711"/>
    </source>
</evidence>
<evidence type="ECO:0000256" key="19">
    <source>
        <dbReference type="ARBA" id="ARBA00066369"/>
    </source>
</evidence>
<evidence type="ECO:0000256" key="22">
    <source>
        <dbReference type="ARBA" id="ARBA00080545"/>
    </source>
</evidence>
<dbReference type="Gene3D" id="3.20.20.70">
    <property type="entry name" value="Aldolase class I"/>
    <property type="match status" value="1"/>
</dbReference>
<comment type="caution">
    <text evidence="24">The sequence shown here is derived from an EMBL/GenBank/DDBJ whole genome shotgun (WGS) entry which is preliminary data.</text>
</comment>
<feature type="domain" description="Carbohydrate kinase PfkB" evidence="23">
    <location>
        <begin position="4"/>
        <end position="301"/>
    </location>
</feature>
<accession>A0A8I0Q5R9</accession>
<evidence type="ECO:0000256" key="18">
    <source>
        <dbReference type="ARBA" id="ARBA00054997"/>
    </source>
</evidence>
<dbReference type="EC" id="4.1.2.14" evidence="6"/>
<name>A0A8I0Q5R9_MORMO</name>
<evidence type="ECO:0000313" key="24">
    <source>
        <dbReference type="EMBL" id="MBE8614734.1"/>
    </source>
</evidence>
<evidence type="ECO:0000256" key="20">
    <source>
        <dbReference type="ARBA" id="ARBA00067931"/>
    </source>
</evidence>
<comment type="function">
    <text evidence="18">Catalyzes the phosphorylation of 2-keto-3-deoxygluconate (KDG) to produce 2-keto-3-deoxy-6-phosphogluconate (KDPG).</text>
</comment>
<dbReference type="NCBIfam" id="NF004325">
    <property type="entry name" value="PRK05718.1"/>
    <property type="match status" value="1"/>
</dbReference>
<keyword evidence="12" id="KW-0704">Schiff base</keyword>
<dbReference type="InterPro" id="IPR029056">
    <property type="entry name" value="Ribokinase-like"/>
</dbReference>
<dbReference type="EMBL" id="PKLF01000041">
    <property type="protein sequence ID" value="MBE8614734.1"/>
    <property type="molecule type" value="Genomic_DNA"/>
</dbReference>
<evidence type="ECO:0000256" key="7">
    <source>
        <dbReference type="ARBA" id="ARBA00022679"/>
    </source>
</evidence>
<dbReference type="InterPro" id="IPR031337">
    <property type="entry name" value="KDPG/KHG_AS_1"/>
</dbReference>
<dbReference type="InterPro" id="IPR013785">
    <property type="entry name" value="Aldolase_TIM"/>
</dbReference>
<keyword evidence="11" id="KW-0456">Lyase</keyword>
<dbReference type="InterPro" id="IPR011611">
    <property type="entry name" value="PfkB_dom"/>
</dbReference>
<dbReference type="EC" id="2.7.1.45" evidence="19"/>
<dbReference type="GO" id="GO:0008675">
    <property type="term" value="F:2-dehydro-3-deoxy-phosphogluconate aldolase activity"/>
    <property type="evidence" value="ECO:0007669"/>
    <property type="project" value="UniProtKB-EC"/>
</dbReference>
<evidence type="ECO:0000256" key="13">
    <source>
        <dbReference type="ARBA" id="ARBA00023277"/>
    </source>
</evidence>
<dbReference type="SUPFAM" id="SSF53613">
    <property type="entry name" value="Ribokinase-like"/>
    <property type="match status" value="1"/>
</dbReference>
<dbReference type="UniPathway" id="UPA00227"/>
<reference evidence="24" key="1">
    <citation type="submission" date="2017-12" db="EMBL/GenBank/DDBJ databases">
        <title>Genome sequencing and analysis.</title>
        <authorList>
            <person name="Huang Y.-T."/>
        </authorList>
    </citation>
    <scope>NUCLEOTIDE SEQUENCE</scope>
    <source>
        <strain evidence="24">VGH116</strain>
    </source>
</reference>
<dbReference type="AlphaFoldDB" id="A0A8I0Q5R9"/>
<sequence length="530" mass="58064">MAINVAVIGECMIELSENQANIVRHFGGDTLNTAVYLTRANPNLSVYYVSALGTDPMSSAMLEQWQKEGVHTELVQRLDNKLPGLYLIETDRQGERTFHYWRNDAAARYWLRSPKASMICQQLLDFDYIYLSGISLAILSLEDRELFLQQLAKCREKGVKIAFDNNYRPKLWESLEAAQKAYQAILSLTDLAFLTLDDEFLLWGDSEEAQCVSRTIEFGVGEIVLKKGAEPCLIIQQGHCDEVPAIKLDKQSVIDTTAAGDSFSAGYLARRLAGESVVMSARYAHLLASTVIQHRGAIIPIVAMPHSSIKAPFIHSTRHSMSNSMSTLLEQLSALKIIPVIAIKNANDVVALGKALVENGMPSAEITFRTPAAAEAIRQLRNEFPKMIICAGTVLTKTQVDQAIEAGADFIVSPGFNPRIVQYCQQRGIPIIPGINTPSLVEEAMELGINLLKFFPAELSGGIGMLKALSAVYPVSFMPTGGVNANNVKDYLALPRAVACGGTWMVPSDLVDNQEWAKIGALAKEAMAEL</sequence>
<evidence type="ECO:0000256" key="12">
    <source>
        <dbReference type="ARBA" id="ARBA00023270"/>
    </source>
</evidence>
<comment type="similarity">
    <text evidence="3">Belongs to the KHG/KDPG aldolase family.</text>
</comment>
<dbReference type="Pfam" id="PF01081">
    <property type="entry name" value="Aldolase"/>
    <property type="match status" value="1"/>
</dbReference>
<dbReference type="NCBIfam" id="TIGR01182">
    <property type="entry name" value="eda"/>
    <property type="match status" value="1"/>
</dbReference>
<protein>
    <recommendedName>
        <fullName evidence="20">2-dehydro-3-deoxygluconokinase</fullName>
        <ecNumber evidence="19">2.7.1.45</ecNumber>
        <ecNumber evidence="6">4.1.2.14</ecNumber>
    </recommendedName>
    <alternativeName>
        <fullName evidence="16">2-keto-3-deoxy-6-phosphogluconate aldolase</fullName>
    </alternativeName>
    <alternativeName>
        <fullName evidence="21">2-keto-3-deoxygluconokinase</fullName>
    </alternativeName>
    <alternativeName>
        <fullName evidence="22">3-deoxy-2-oxo-D-gluconate kinase</fullName>
    </alternativeName>
    <alternativeName>
        <fullName evidence="15">KDG kinase</fullName>
    </alternativeName>
</protein>
<evidence type="ECO:0000256" key="4">
    <source>
        <dbReference type="ARBA" id="ARBA00010688"/>
    </source>
</evidence>
<evidence type="ECO:0000256" key="1">
    <source>
        <dbReference type="ARBA" id="ARBA00000654"/>
    </source>
</evidence>
<dbReference type="GO" id="GO:0005524">
    <property type="term" value="F:ATP binding"/>
    <property type="evidence" value="ECO:0007669"/>
    <property type="project" value="UniProtKB-KW"/>
</dbReference>
<dbReference type="FunFam" id="3.40.1190.20:FF:000011">
    <property type="entry name" value="2-dehydro-3-deoxygluconokinase, putative"/>
    <property type="match status" value="1"/>
</dbReference>
<evidence type="ECO:0000256" key="17">
    <source>
        <dbReference type="ARBA" id="ARBA00050729"/>
    </source>
</evidence>
<comment type="catalytic activity">
    <reaction evidence="1">
        <text>2-dehydro-3-deoxy-6-phospho-D-gluconate = D-glyceraldehyde 3-phosphate + pyruvate</text>
        <dbReference type="Rhea" id="RHEA:17089"/>
        <dbReference type="ChEBI" id="CHEBI:15361"/>
        <dbReference type="ChEBI" id="CHEBI:57569"/>
        <dbReference type="ChEBI" id="CHEBI:59776"/>
        <dbReference type="EC" id="4.1.2.14"/>
    </reaction>
</comment>
<comment type="pathway">
    <text evidence="2">Carbohydrate acid metabolism; 2-dehydro-3-deoxy-D-gluconate degradation; D-glyceraldehyde 3-phosphate and pyruvate from 2-dehydro-3-deoxy-D-gluconate: step 2/2.</text>
</comment>
<evidence type="ECO:0000256" key="8">
    <source>
        <dbReference type="ARBA" id="ARBA00022741"/>
    </source>
</evidence>
<comment type="subunit">
    <text evidence="5">Homotrimer.</text>
</comment>
<dbReference type="PANTHER" id="PTHR30246:SF1">
    <property type="entry name" value="2-DEHYDRO-3-DEOXY-6-PHOSPHOGALACTONATE ALDOLASE-RELATED"/>
    <property type="match status" value="1"/>
</dbReference>
<dbReference type="PROSITE" id="PS00584">
    <property type="entry name" value="PFKB_KINASES_2"/>
    <property type="match status" value="1"/>
</dbReference>
<proteinExistence type="inferred from homology"/>